<dbReference type="Gene3D" id="1.10.10.10">
    <property type="entry name" value="Winged helix-like DNA-binding domain superfamily/Winged helix DNA-binding domain"/>
    <property type="match status" value="1"/>
</dbReference>
<dbReference type="eggNOG" id="KOG0457">
    <property type="taxonomic scope" value="Eukaryota"/>
</dbReference>
<dbReference type="OrthoDB" id="270417at2759"/>
<dbReference type="GO" id="GO:0003713">
    <property type="term" value="F:transcription coactivator activity"/>
    <property type="evidence" value="ECO:0000318"/>
    <property type="project" value="GO_Central"/>
</dbReference>
<protein>
    <recommendedName>
        <fullName evidence="1">Myb-like domain-containing protein</fullName>
    </recommendedName>
</protein>
<dbReference type="InterPro" id="IPR001005">
    <property type="entry name" value="SANT/Myb"/>
</dbReference>
<dbReference type="SMR" id="A2E1W8"/>
<dbReference type="GO" id="GO:0003682">
    <property type="term" value="F:chromatin binding"/>
    <property type="evidence" value="ECO:0000318"/>
    <property type="project" value="GO_Central"/>
</dbReference>
<dbReference type="SMART" id="SM00717">
    <property type="entry name" value="SANT"/>
    <property type="match status" value="1"/>
</dbReference>
<dbReference type="InterPro" id="IPR009057">
    <property type="entry name" value="Homeodomain-like_sf"/>
</dbReference>
<dbReference type="PROSITE" id="PS50090">
    <property type="entry name" value="MYB_LIKE"/>
    <property type="match status" value="1"/>
</dbReference>
<dbReference type="GO" id="GO:0006357">
    <property type="term" value="P:regulation of transcription by RNA polymerase II"/>
    <property type="evidence" value="ECO:0000318"/>
    <property type="project" value="GO_Central"/>
</dbReference>
<gene>
    <name evidence="2" type="ORF">TVAG_164270</name>
</gene>
<proteinExistence type="predicted"/>
<evidence type="ECO:0000259" key="1">
    <source>
        <dbReference type="PROSITE" id="PS50090"/>
    </source>
</evidence>
<dbReference type="PANTHER" id="PTHR12374:SF20">
    <property type="entry name" value="TRANSCRIPTIONAL ADAPTER 2-ALPHA"/>
    <property type="match status" value="1"/>
</dbReference>
<dbReference type="STRING" id="5722.A2E1W8"/>
<dbReference type="AlphaFoldDB" id="A2E1W8"/>
<dbReference type="Pfam" id="PF22941">
    <property type="entry name" value="TADA2A-like_3rd"/>
    <property type="match status" value="1"/>
</dbReference>
<dbReference type="FunFam" id="1.10.10.10:FF:000087">
    <property type="entry name" value="Transcriptional adapter 2"/>
    <property type="match status" value="1"/>
</dbReference>
<dbReference type="GO" id="GO:0006338">
    <property type="term" value="P:chromatin remodeling"/>
    <property type="evidence" value="ECO:0000318"/>
    <property type="project" value="GO_Central"/>
</dbReference>
<evidence type="ECO:0000313" key="2">
    <source>
        <dbReference type="EMBL" id="EAY13317.1"/>
    </source>
</evidence>
<dbReference type="EMBL" id="DS113287">
    <property type="protein sequence ID" value="EAY13317.1"/>
    <property type="molecule type" value="Genomic_DNA"/>
</dbReference>
<organism evidence="2 3">
    <name type="scientific">Trichomonas vaginalis (strain ATCC PRA-98 / G3)</name>
    <dbReference type="NCBI Taxonomy" id="412133"/>
    <lineage>
        <taxon>Eukaryota</taxon>
        <taxon>Metamonada</taxon>
        <taxon>Parabasalia</taxon>
        <taxon>Trichomonadida</taxon>
        <taxon>Trichomonadidae</taxon>
        <taxon>Trichomonas</taxon>
    </lineage>
</organism>
<dbReference type="KEGG" id="tva:4771288"/>
<dbReference type="RefSeq" id="XP_001325540.1">
    <property type="nucleotide sequence ID" value="XM_001325505.1"/>
</dbReference>
<dbReference type="InParanoid" id="A2E1W8"/>
<dbReference type="Gene3D" id="1.10.10.60">
    <property type="entry name" value="Homeodomain-like"/>
    <property type="match status" value="1"/>
</dbReference>
<feature type="domain" description="Myb-like" evidence="1">
    <location>
        <begin position="69"/>
        <end position="120"/>
    </location>
</feature>
<sequence>MDKKKQTHDYMHCFHCRKNLTDEDCHMVFMQDKKISVCLDCFSAKYPLTEFKDRPRQNSIAYVAVNKETTNVFTKDWDLNDEALLLGCINSLGVGNWNDIAKRIPNHDPVDIQTHYTNIYLKSKTAPLAIFPDEDKIPETFPKPPVPEYTTEAQSSNPELPNHNRYMPKRHEFGEEFIDNAEELVSGLTFSYSDDKNSFKKKINQLNLYNNHLEERVIRTKVLEDFQLIENNTPNLGGMTESQMAKDKTMFLFAPYLDKKYLKDNINKMHQSEAIFSQIQNCHKYLAEGVKTFQEGKLVDNLEKCVHNGEISEVEIWNHYISLLEQRQVDTFPDDLSNDEHQFIETNRIPIPKYMALKDLIIREFSVDQNLTLKDAIALSPEYEEDIKNIYEFFKDQGWVY</sequence>
<evidence type="ECO:0000313" key="3">
    <source>
        <dbReference type="Proteomes" id="UP000001542"/>
    </source>
</evidence>
<keyword evidence="3" id="KW-1185">Reference proteome</keyword>
<dbReference type="Pfam" id="PF00249">
    <property type="entry name" value="Myb_DNA-binding"/>
    <property type="match status" value="1"/>
</dbReference>
<dbReference type="InterPro" id="IPR055141">
    <property type="entry name" value="TADA2A_B-like_dom"/>
</dbReference>
<dbReference type="GO" id="GO:0005634">
    <property type="term" value="C:nucleus"/>
    <property type="evidence" value="ECO:0000318"/>
    <property type="project" value="GO_Central"/>
</dbReference>
<reference evidence="2" key="1">
    <citation type="submission" date="2006-10" db="EMBL/GenBank/DDBJ databases">
        <authorList>
            <person name="Amadeo P."/>
            <person name="Zhao Q."/>
            <person name="Wortman J."/>
            <person name="Fraser-Liggett C."/>
            <person name="Carlton J."/>
        </authorList>
    </citation>
    <scope>NUCLEOTIDE SEQUENCE</scope>
    <source>
        <strain evidence="2">G3</strain>
    </source>
</reference>
<dbReference type="PANTHER" id="PTHR12374">
    <property type="entry name" value="TRANSCRIPTIONAL ADAPTOR 2 ADA2 -RELATED"/>
    <property type="match status" value="1"/>
</dbReference>
<dbReference type="SUPFAM" id="SSF46689">
    <property type="entry name" value="Homeodomain-like"/>
    <property type="match status" value="2"/>
</dbReference>
<dbReference type="InterPro" id="IPR036388">
    <property type="entry name" value="WH-like_DNA-bd_sf"/>
</dbReference>
<name>A2E1W8_TRIV3</name>
<dbReference type="CDD" id="cd00167">
    <property type="entry name" value="SANT"/>
    <property type="match status" value="1"/>
</dbReference>
<reference evidence="2" key="2">
    <citation type="journal article" date="2007" name="Science">
        <title>Draft genome sequence of the sexually transmitted pathogen Trichomonas vaginalis.</title>
        <authorList>
            <person name="Carlton J.M."/>
            <person name="Hirt R.P."/>
            <person name="Silva J.C."/>
            <person name="Delcher A.L."/>
            <person name="Schatz M."/>
            <person name="Zhao Q."/>
            <person name="Wortman J.R."/>
            <person name="Bidwell S.L."/>
            <person name="Alsmark U.C.M."/>
            <person name="Besteiro S."/>
            <person name="Sicheritz-Ponten T."/>
            <person name="Noel C.J."/>
            <person name="Dacks J.B."/>
            <person name="Foster P.G."/>
            <person name="Simillion C."/>
            <person name="Van de Peer Y."/>
            <person name="Miranda-Saavedra D."/>
            <person name="Barton G.J."/>
            <person name="Westrop G.D."/>
            <person name="Mueller S."/>
            <person name="Dessi D."/>
            <person name="Fiori P.L."/>
            <person name="Ren Q."/>
            <person name="Paulsen I."/>
            <person name="Zhang H."/>
            <person name="Bastida-Corcuera F.D."/>
            <person name="Simoes-Barbosa A."/>
            <person name="Brown M.T."/>
            <person name="Hayes R.D."/>
            <person name="Mukherjee M."/>
            <person name="Okumura C.Y."/>
            <person name="Schneider R."/>
            <person name="Smith A.J."/>
            <person name="Vanacova S."/>
            <person name="Villalvazo M."/>
            <person name="Haas B.J."/>
            <person name="Pertea M."/>
            <person name="Feldblyum T.V."/>
            <person name="Utterback T.R."/>
            <person name="Shu C.L."/>
            <person name="Osoegawa K."/>
            <person name="de Jong P.J."/>
            <person name="Hrdy I."/>
            <person name="Horvathova L."/>
            <person name="Zubacova Z."/>
            <person name="Dolezal P."/>
            <person name="Malik S.B."/>
            <person name="Logsdon J.M. Jr."/>
            <person name="Henze K."/>
            <person name="Gupta A."/>
            <person name="Wang C.C."/>
            <person name="Dunne R.L."/>
            <person name="Upcroft J.A."/>
            <person name="Upcroft P."/>
            <person name="White O."/>
            <person name="Salzberg S.L."/>
            <person name="Tang P."/>
            <person name="Chiu C.-H."/>
            <person name="Lee Y.-S."/>
            <person name="Embley T.M."/>
            <person name="Coombs G.H."/>
            <person name="Mottram J.C."/>
            <person name="Tachezy J."/>
            <person name="Fraser-Liggett C.M."/>
            <person name="Johnson P.J."/>
        </authorList>
    </citation>
    <scope>NUCLEOTIDE SEQUENCE [LARGE SCALE GENOMIC DNA]</scope>
    <source>
        <strain evidence="2">G3</strain>
    </source>
</reference>
<accession>A2E1W8</accession>
<dbReference type="Proteomes" id="UP000001542">
    <property type="component" value="Unassembled WGS sequence"/>
</dbReference>
<dbReference type="VEuPathDB" id="TrichDB:TVAGG3_0036470"/>
<dbReference type="VEuPathDB" id="TrichDB:TVAG_164270"/>